<dbReference type="InterPro" id="IPR003781">
    <property type="entry name" value="CoA-bd"/>
</dbReference>
<dbReference type="InterPro" id="IPR051538">
    <property type="entry name" value="Acyl-CoA_Synth/Transferase"/>
</dbReference>
<dbReference type="Gene3D" id="3.30.1490.20">
    <property type="entry name" value="ATP-grasp fold, A domain"/>
    <property type="match status" value="1"/>
</dbReference>
<dbReference type="GO" id="GO:0016874">
    <property type="term" value="F:ligase activity"/>
    <property type="evidence" value="ECO:0007669"/>
    <property type="project" value="UniProtKB-KW"/>
</dbReference>
<dbReference type="Pfam" id="PF13549">
    <property type="entry name" value="ATP-grasp_5"/>
    <property type="match status" value="1"/>
</dbReference>
<dbReference type="Pfam" id="PF13380">
    <property type="entry name" value="CoA_binding_2"/>
    <property type="match status" value="1"/>
</dbReference>
<evidence type="ECO:0000259" key="4">
    <source>
        <dbReference type="SMART" id="SM00881"/>
    </source>
</evidence>
<dbReference type="InterPro" id="IPR036291">
    <property type="entry name" value="NAD(P)-bd_dom_sf"/>
</dbReference>
<dbReference type="RefSeq" id="WP_407800244.1">
    <property type="nucleotide sequence ID" value="NZ_JBJNUX010000004.1"/>
</dbReference>
<sequence length="703" mass="73832">MSRSLGALLRPRSIALIGATERSIWSNAAHRNLTSFGYSGKVYLVNRNAGSVYGQPVYVSASAIGEPVDLALLMVPVAGVLEALDDLQAAGIANAVMLTSGFAELGEEGAKLQAALHERAAAHGIALLGPNCLGFINYIDKAPVWTLAPRPQGHFGSLAIISQSGATAALISYFAQQQGLALSYLVSTGNEVDVDIAQVLDFMVDEPNTKAIALFIETVRDANAFARAAERALAAGKPVVVLKVGASEITAKAAQAHTGALVGDDRVFEAACRRLGLIRVASIEDLVVTCDLLQQLGEVGEGGLGLVSLSGGICEIAADRASHVGLPLAELSSNTVQRLRDALPGFGTPHNPLDVTGGAMLKPEIFEKSIHGLGQEPNIAAVVTVFDVPTDESNDGEFARNALAHIGNALREIPVPGLVISHSVRPVTERSREIIHQAGIAYLGCGVDFGMAALSRLFAWSARRRKGIATKETVTQANVRPDSERSTLAYLASHAVPVVPAQLVHSAVEAVDAARRIGESVALKVASRNIAHKTDIGGVKLNVLGDQAVAQAFLSISESVRQARPDAEVEGLVVSPMRGKGVELFVGTLRDAQWGPVLVVGLGGIWVEALQDTSLRLLPVKAEDVLEQLSELRASKLLDGFRGAPAVDRQALAEIIAKIGNAALALGPELVSLEINPLWSDGERIEALDALAIWDSKPEGEAL</sequence>
<keyword evidence="3" id="KW-0067">ATP-binding</keyword>
<keyword evidence="6" id="KW-1185">Reference proteome</keyword>
<dbReference type="InterPro" id="IPR032875">
    <property type="entry name" value="Succ_CoA_lig_flav_dom"/>
</dbReference>
<comment type="caution">
    <text evidence="5">The sequence shown here is derived from an EMBL/GenBank/DDBJ whole genome shotgun (WGS) entry which is preliminary data.</text>
</comment>
<dbReference type="Gene3D" id="3.40.50.261">
    <property type="entry name" value="Succinyl-CoA synthetase domains"/>
    <property type="match status" value="2"/>
</dbReference>
<dbReference type="Gene3D" id="3.40.50.720">
    <property type="entry name" value="NAD(P)-binding Rossmann-like Domain"/>
    <property type="match status" value="1"/>
</dbReference>
<dbReference type="SUPFAM" id="SSF51735">
    <property type="entry name" value="NAD(P)-binding Rossmann-fold domains"/>
    <property type="match status" value="1"/>
</dbReference>
<dbReference type="SUPFAM" id="SSF56059">
    <property type="entry name" value="Glutathione synthetase ATP-binding domain-like"/>
    <property type="match status" value="1"/>
</dbReference>
<reference evidence="5 6" key="1">
    <citation type="submission" date="2024-12" db="EMBL/GenBank/DDBJ databases">
        <title>Pseudomonas species isolated from Lotus nodules promote plant growth.</title>
        <authorList>
            <person name="Yu Y.-H."/>
            <person name="Kurtenbach J."/>
            <person name="Crosbie D."/>
            <person name="Brachmann A."/>
            <person name="Marin M."/>
        </authorList>
    </citation>
    <scope>NUCLEOTIDE SEQUENCE [LARGE SCALE GENOMIC DNA]</scope>
    <source>
        <strain evidence="5 6">PLb11B</strain>
    </source>
</reference>
<dbReference type="Gene3D" id="3.30.470.20">
    <property type="entry name" value="ATP-grasp fold, B domain"/>
    <property type="match status" value="1"/>
</dbReference>
<evidence type="ECO:0000313" key="6">
    <source>
        <dbReference type="Proteomes" id="UP001628646"/>
    </source>
</evidence>
<feature type="domain" description="CoA-binding" evidence="4">
    <location>
        <begin position="8"/>
        <end position="102"/>
    </location>
</feature>
<evidence type="ECO:0000256" key="3">
    <source>
        <dbReference type="ARBA" id="ARBA00022840"/>
    </source>
</evidence>
<evidence type="ECO:0000313" key="5">
    <source>
        <dbReference type="EMBL" id="MFL8999572.1"/>
    </source>
</evidence>
<dbReference type="SUPFAM" id="SSF52210">
    <property type="entry name" value="Succinyl-CoA synthetase domains"/>
    <property type="match status" value="2"/>
</dbReference>
<evidence type="ECO:0000256" key="1">
    <source>
        <dbReference type="ARBA" id="ARBA00022598"/>
    </source>
</evidence>
<evidence type="ECO:0000256" key="2">
    <source>
        <dbReference type="ARBA" id="ARBA00022741"/>
    </source>
</evidence>
<dbReference type="InterPro" id="IPR016102">
    <property type="entry name" value="Succinyl-CoA_synth-like"/>
</dbReference>
<dbReference type="EMBL" id="JBJNUY010000005">
    <property type="protein sequence ID" value="MFL8999572.1"/>
    <property type="molecule type" value="Genomic_DNA"/>
</dbReference>
<keyword evidence="2" id="KW-0547">Nucleotide-binding</keyword>
<protein>
    <submittedName>
        <fullName evidence="5">Acetate--CoA ligase family protein</fullName>
    </submittedName>
</protein>
<dbReference type="SMART" id="SM00881">
    <property type="entry name" value="CoA_binding"/>
    <property type="match status" value="1"/>
</dbReference>
<organism evidence="5 6">
    <name type="scientific">Pseudomonas azerbaijanorientalis</name>
    <dbReference type="NCBI Taxonomy" id="2842350"/>
    <lineage>
        <taxon>Bacteria</taxon>
        <taxon>Pseudomonadati</taxon>
        <taxon>Pseudomonadota</taxon>
        <taxon>Gammaproteobacteria</taxon>
        <taxon>Pseudomonadales</taxon>
        <taxon>Pseudomonadaceae</taxon>
        <taxon>Pseudomonas</taxon>
    </lineage>
</organism>
<dbReference type="InterPro" id="IPR013815">
    <property type="entry name" value="ATP_grasp_subdomain_1"/>
</dbReference>
<dbReference type="Proteomes" id="UP001628646">
    <property type="component" value="Unassembled WGS sequence"/>
</dbReference>
<proteinExistence type="predicted"/>
<dbReference type="PANTHER" id="PTHR43334">
    <property type="entry name" value="ACETATE--COA LIGASE [ADP-FORMING]"/>
    <property type="match status" value="1"/>
</dbReference>
<name>A0ABW8W4T1_9PSED</name>
<keyword evidence="1 5" id="KW-0436">Ligase</keyword>
<dbReference type="PANTHER" id="PTHR43334:SF1">
    <property type="entry name" value="3-HYDROXYPROPIONATE--COA LIGASE [ADP-FORMING]"/>
    <property type="match status" value="1"/>
</dbReference>
<gene>
    <name evidence="5" type="ORF">ACJ8NA_13025</name>
</gene>
<accession>A0ABW8W4T1</accession>
<dbReference type="Pfam" id="PF13607">
    <property type="entry name" value="Succ_CoA_lig"/>
    <property type="match status" value="1"/>
</dbReference>